<comment type="caution">
    <text evidence="2">The sequence shown here is derived from an EMBL/GenBank/DDBJ whole genome shotgun (WGS) entry which is preliminary data.</text>
</comment>
<gene>
    <name evidence="2" type="ORF">VKT23_015657</name>
</gene>
<dbReference type="InterPro" id="IPR036291">
    <property type="entry name" value="NAD(P)-bd_dom_sf"/>
</dbReference>
<dbReference type="InterPro" id="IPR013149">
    <property type="entry name" value="ADH-like_C"/>
</dbReference>
<evidence type="ECO:0000259" key="1">
    <source>
        <dbReference type="SMART" id="SM00829"/>
    </source>
</evidence>
<proteinExistence type="predicted"/>
<dbReference type="EMBL" id="JBANRG010000054">
    <property type="protein sequence ID" value="KAK7443483.1"/>
    <property type="molecule type" value="Genomic_DNA"/>
</dbReference>
<dbReference type="Pfam" id="PF00107">
    <property type="entry name" value="ADH_zinc_N"/>
    <property type="match status" value="1"/>
</dbReference>
<dbReference type="InterPro" id="IPR020843">
    <property type="entry name" value="ER"/>
</dbReference>
<dbReference type="PANTHER" id="PTHR45348:SF2">
    <property type="entry name" value="ZINC-TYPE ALCOHOL DEHYDROGENASE-LIKE PROTEIN C2E1P3.01"/>
    <property type="match status" value="1"/>
</dbReference>
<dbReference type="PANTHER" id="PTHR45348">
    <property type="entry name" value="HYPOTHETICAL OXIDOREDUCTASE (EUROFUNG)"/>
    <property type="match status" value="1"/>
</dbReference>
<dbReference type="CDD" id="cd08249">
    <property type="entry name" value="enoyl_reductase_like"/>
    <property type="match status" value="1"/>
</dbReference>
<dbReference type="Proteomes" id="UP001498398">
    <property type="component" value="Unassembled WGS sequence"/>
</dbReference>
<accession>A0ABR1IX26</accession>
<dbReference type="Gene3D" id="3.40.50.720">
    <property type="entry name" value="NAD(P)-binding Rossmann-like Domain"/>
    <property type="match status" value="1"/>
</dbReference>
<protein>
    <recommendedName>
        <fullName evidence="1">Enoyl reductase (ER) domain-containing protein</fullName>
    </recommendedName>
</protein>
<organism evidence="2 3">
    <name type="scientific">Marasmiellus scandens</name>
    <dbReference type="NCBI Taxonomy" id="2682957"/>
    <lineage>
        <taxon>Eukaryota</taxon>
        <taxon>Fungi</taxon>
        <taxon>Dikarya</taxon>
        <taxon>Basidiomycota</taxon>
        <taxon>Agaricomycotina</taxon>
        <taxon>Agaricomycetes</taxon>
        <taxon>Agaricomycetidae</taxon>
        <taxon>Agaricales</taxon>
        <taxon>Marasmiineae</taxon>
        <taxon>Omphalotaceae</taxon>
        <taxon>Marasmiellus</taxon>
    </lineage>
</organism>
<dbReference type="Gene3D" id="3.90.180.10">
    <property type="entry name" value="Medium-chain alcohol dehydrogenases, catalytic domain"/>
    <property type="match status" value="1"/>
</dbReference>
<dbReference type="InterPro" id="IPR013154">
    <property type="entry name" value="ADH-like_N"/>
</dbReference>
<dbReference type="InterPro" id="IPR011032">
    <property type="entry name" value="GroES-like_sf"/>
</dbReference>
<evidence type="ECO:0000313" key="2">
    <source>
        <dbReference type="EMBL" id="KAK7443483.1"/>
    </source>
</evidence>
<keyword evidence="3" id="KW-1185">Reference proteome</keyword>
<name>A0ABR1IX26_9AGAR</name>
<feature type="domain" description="Enoyl reductase (ER)" evidence="1">
    <location>
        <begin position="11"/>
        <end position="352"/>
    </location>
</feature>
<dbReference type="InterPro" id="IPR047122">
    <property type="entry name" value="Trans-enoyl_RdTase-like"/>
</dbReference>
<dbReference type="SMART" id="SM00829">
    <property type="entry name" value="PKS_ER"/>
    <property type="match status" value="1"/>
</dbReference>
<dbReference type="SUPFAM" id="SSF50129">
    <property type="entry name" value="GroES-like"/>
    <property type="match status" value="1"/>
</dbReference>
<sequence length="358" mass="39012">MAQGTQQKILALDKSFQFHVQDKEIPKAQEGELLIKVTATALNPGDWKVPRWGIMFAGQLVIPGMDTAGIVEEVGENVIDFQKGDRVMTMGTWTPETSSFQQFMRTSARFAAKIPANISDEAAASVPVGLLAAWIGLYNESHGAGYPHPLVEASQYKPISKPLLVIGGSSSVGQYVLQLAKLSKFSPIITTASRHHENYLRSLGATHFLDRNLSDEQVVTEIRKITDAPFDVVFDAISSTETKLLGYQILATEGKLLTCDTRFGDFTLPHPDMPEIEGDPANPKHVVPVKGVTVLPETVVMAEVLFKNLSRLLEDEVIIPNKVEVLPGGLHAIPQGLSKIENGLVSGVKLVVRPQDTE</sequence>
<dbReference type="SUPFAM" id="SSF51735">
    <property type="entry name" value="NAD(P)-binding Rossmann-fold domains"/>
    <property type="match status" value="1"/>
</dbReference>
<reference evidence="2 3" key="1">
    <citation type="submission" date="2024-01" db="EMBL/GenBank/DDBJ databases">
        <title>A draft genome for the cacao thread blight pathogen Marasmiellus scandens.</title>
        <authorList>
            <person name="Baruah I.K."/>
            <person name="Leung J."/>
            <person name="Bukari Y."/>
            <person name="Amoako-Attah I."/>
            <person name="Meinhardt L.W."/>
            <person name="Bailey B.A."/>
            <person name="Cohen S.P."/>
        </authorList>
    </citation>
    <scope>NUCLEOTIDE SEQUENCE [LARGE SCALE GENOMIC DNA]</scope>
    <source>
        <strain evidence="2 3">GH-19</strain>
    </source>
</reference>
<dbReference type="Pfam" id="PF08240">
    <property type="entry name" value="ADH_N"/>
    <property type="match status" value="1"/>
</dbReference>
<evidence type="ECO:0000313" key="3">
    <source>
        <dbReference type="Proteomes" id="UP001498398"/>
    </source>
</evidence>